<feature type="transmembrane region" description="Helical" evidence="8">
    <location>
        <begin position="170"/>
        <end position="189"/>
    </location>
</feature>
<dbReference type="RefSeq" id="WP_084115704.1">
    <property type="nucleotide sequence ID" value="NZ_FWXH01000006.1"/>
</dbReference>
<feature type="transmembrane region" description="Helical" evidence="8">
    <location>
        <begin position="290"/>
        <end position="311"/>
    </location>
</feature>
<dbReference type="EMBL" id="FWXH01000006">
    <property type="protein sequence ID" value="SMC23870.1"/>
    <property type="molecule type" value="Genomic_DNA"/>
</dbReference>
<feature type="transmembrane region" description="Helical" evidence="8">
    <location>
        <begin position="99"/>
        <end position="119"/>
    </location>
</feature>
<evidence type="ECO:0000256" key="3">
    <source>
        <dbReference type="ARBA" id="ARBA00022448"/>
    </source>
</evidence>
<evidence type="ECO:0000313" key="9">
    <source>
        <dbReference type="EMBL" id="SMC23870.1"/>
    </source>
</evidence>
<comment type="subcellular location">
    <subcellularLocation>
        <location evidence="1">Cell membrane</location>
        <topology evidence="1">Multi-pass membrane protein</topology>
    </subcellularLocation>
</comment>
<keyword evidence="10" id="KW-1185">Reference proteome</keyword>
<dbReference type="Proteomes" id="UP000192468">
    <property type="component" value="Unassembled WGS sequence"/>
</dbReference>
<feature type="transmembrane region" description="Helical" evidence="8">
    <location>
        <begin position="201"/>
        <end position="221"/>
    </location>
</feature>
<keyword evidence="7 8" id="KW-0472">Membrane</keyword>
<dbReference type="PANTHER" id="PTHR36838">
    <property type="entry name" value="AUXIN EFFLUX CARRIER FAMILY PROTEIN"/>
    <property type="match status" value="1"/>
</dbReference>
<dbReference type="InterPro" id="IPR038770">
    <property type="entry name" value="Na+/solute_symporter_sf"/>
</dbReference>
<comment type="similarity">
    <text evidence="2">Belongs to the auxin efflux carrier (TC 2.A.69) family.</text>
</comment>
<feature type="transmembrane region" description="Helical" evidence="8">
    <location>
        <begin position="6"/>
        <end position="24"/>
    </location>
</feature>
<gene>
    <name evidence="9" type="ORF">SAMN02745134_02025</name>
</gene>
<dbReference type="Gene3D" id="1.20.1530.20">
    <property type="match status" value="1"/>
</dbReference>
<organism evidence="9 10">
    <name type="scientific">Clostridium acidisoli DSM 12555</name>
    <dbReference type="NCBI Taxonomy" id="1121291"/>
    <lineage>
        <taxon>Bacteria</taxon>
        <taxon>Bacillati</taxon>
        <taxon>Bacillota</taxon>
        <taxon>Clostridia</taxon>
        <taxon>Eubacteriales</taxon>
        <taxon>Clostridiaceae</taxon>
        <taxon>Clostridium</taxon>
    </lineage>
</organism>
<name>A0A1W1XIR1_9CLOT</name>
<evidence type="ECO:0000256" key="8">
    <source>
        <dbReference type="SAM" id="Phobius"/>
    </source>
</evidence>
<dbReference type="InterPro" id="IPR004776">
    <property type="entry name" value="Mem_transp_PIN-like"/>
</dbReference>
<dbReference type="AlphaFoldDB" id="A0A1W1XIR1"/>
<feature type="transmembrane region" description="Helical" evidence="8">
    <location>
        <begin position="67"/>
        <end position="87"/>
    </location>
</feature>
<evidence type="ECO:0000256" key="1">
    <source>
        <dbReference type="ARBA" id="ARBA00004651"/>
    </source>
</evidence>
<dbReference type="GO" id="GO:0055085">
    <property type="term" value="P:transmembrane transport"/>
    <property type="evidence" value="ECO:0007669"/>
    <property type="project" value="InterPro"/>
</dbReference>
<feature type="transmembrane region" description="Helical" evidence="8">
    <location>
        <begin position="131"/>
        <end position="149"/>
    </location>
</feature>
<dbReference type="GO" id="GO:0005886">
    <property type="term" value="C:plasma membrane"/>
    <property type="evidence" value="ECO:0007669"/>
    <property type="project" value="UniProtKB-SubCell"/>
</dbReference>
<feature type="transmembrane region" description="Helical" evidence="8">
    <location>
        <begin position="233"/>
        <end position="258"/>
    </location>
</feature>
<evidence type="ECO:0000256" key="6">
    <source>
        <dbReference type="ARBA" id="ARBA00022989"/>
    </source>
</evidence>
<keyword evidence="6 8" id="KW-1133">Transmembrane helix</keyword>
<reference evidence="9 10" key="1">
    <citation type="submission" date="2017-04" db="EMBL/GenBank/DDBJ databases">
        <authorList>
            <person name="Afonso C.L."/>
            <person name="Miller P.J."/>
            <person name="Scott M.A."/>
            <person name="Spackman E."/>
            <person name="Goraichik I."/>
            <person name="Dimitrov K.M."/>
            <person name="Suarez D.L."/>
            <person name="Swayne D.E."/>
        </authorList>
    </citation>
    <scope>NUCLEOTIDE SEQUENCE [LARGE SCALE GENOMIC DNA]</scope>
    <source>
        <strain evidence="9 10">DSM 12555</strain>
    </source>
</reference>
<keyword evidence="4" id="KW-1003">Cell membrane</keyword>
<dbReference type="Pfam" id="PF03547">
    <property type="entry name" value="Mem_trans"/>
    <property type="match status" value="1"/>
</dbReference>
<proteinExistence type="inferred from homology"/>
<dbReference type="PANTHER" id="PTHR36838:SF1">
    <property type="entry name" value="SLR1864 PROTEIN"/>
    <property type="match status" value="1"/>
</dbReference>
<keyword evidence="3" id="KW-0813">Transport</keyword>
<dbReference type="STRING" id="1121291.SAMN02745134_02025"/>
<dbReference type="OrthoDB" id="9798064at2"/>
<protein>
    <submittedName>
        <fullName evidence="9">Uncharacterized protein</fullName>
    </submittedName>
</protein>
<feature type="transmembrane region" description="Helical" evidence="8">
    <location>
        <begin position="36"/>
        <end position="55"/>
    </location>
</feature>
<evidence type="ECO:0000313" key="10">
    <source>
        <dbReference type="Proteomes" id="UP000192468"/>
    </source>
</evidence>
<evidence type="ECO:0000256" key="5">
    <source>
        <dbReference type="ARBA" id="ARBA00022692"/>
    </source>
</evidence>
<evidence type="ECO:0000256" key="7">
    <source>
        <dbReference type="ARBA" id="ARBA00023136"/>
    </source>
</evidence>
<feature type="transmembrane region" description="Helical" evidence="8">
    <location>
        <begin position="264"/>
        <end position="283"/>
    </location>
</feature>
<sequence length="315" mass="35154">MLLLKSLSGILSIVIMISIGWILTHKGWFNEESSRLITRLVITIALPALMISTILENIDRGKLVHLGKGIIIPVLSMAVCMIIAVLVSKLINIKKEDKGLFISMFFNSNTIFVGLPINLSLFGEKSVPYVLLYYIANTTFFWTIGVYFISKSGERKTNDKIISMKTIKRIISPPLMGYIIAIILVILKIHLPEFIMNTCEYMGAITTPLSMIFIGICIHSVKLKDIKVTRDMMGILAGRFIISPVTVFLLTLLIPVPLLMKKVFIIQAAMPVMTNTSIIAKAYNGDTKYAAVMTVVTTVVTMITIPFYMIFLSHL</sequence>
<accession>A0A1W1XIR1</accession>
<keyword evidence="5 8" id="KW-0812">Transmembrane</keyword>
<evidence type="ECO:0000256" key="4">
    <source>
        <dbReference type="ARBA" id="ARBA00022475"/>
    </source>
</evidence>
<evidence type="ECO:0000256" key="2">
    <source>
        <dbReference type="ARBA" id="ARBA00010145"/>
    </source>
</evidence>